<reference evidence="4 5" key="1">
    <citation type="submission" date="2018-03" db="EMBL/GenBank/DDBJ databases">
        <title>Genomic Encyclopedia of Archaeal and Bacterial Type Strains, Phase II (KMG-II): from individual species to whole genera.</title>
        <authorList>
            <person name="Goeker M."/>
        </authorList>
    </citation>
    <scope>NUCLEOTIDE SEQUENCE [LARGE SCALE GENOMIC DNA]</scope>
    <source>
        <strain evidence="4 5">DSM 28229</strain>
    </source>
</reference>
<dbReference type="Gene3D" id="3.40.50.150">
    <property type="entry name" value="Vaccinia Virus protein VP39"/>
    <property type="match status" value="1"/>
</dbReference>
<dbReference type="PANTHER" id="PTHR10509">
    <property type="entry name" value="O-METHYLTRANSFERASE-RELATED"/>
    <property type="match status" value="1"/>
</dbReference>
<dbReference type="CDD" id="cd02440">
    <property type="entry name" value="AdoMet_MTases"/>
    <property type="match status" value="1"/>
</dbReference>
<keyword evidence="3" id="KW-0949">S-adenosyl-L-methionine</keyword>
<organism evidence="4 5">
    <name type="scientific">Sediminitomix flava</name>
    <dbReference type="NCBI Taxonomy" id="379075"/>
    <lineage>
        <taxon>Bacteria</taxon>
        <taxon>Pseudomonadati</taxon>
        <taxon>Bacteroidota</taxon>
        <taxon>Cytophagia</taxon>
        <taxon>Cytophagales</taxon>
        <taxon>Flammeovirgaceae</taxon>
        <taxon>Sediminitomix</taxon>
    </lineage>
</organism>
<dbReference type="GO" id="GO:0008171">
    <property type="term" value="F:O-methyltransferase activity"/>
    <property type="evidence" value="ECO:0007669"/>
    <property type="project" value="InterPro"/>
</dbReference>
<dbReference type="PANTHER" id="PTHR10509:SF14">
    <property type="entry name" value="CAFFEOYL-COA O-METHYLTRANSFERASE 3-RELATED"/>
    <property type="match status" value="1"/>
</dbReference>
<dbReference type="AlphaFoldDB" id="A0A315ZGJ6"/>
<evidence type="ECO:0000256" key="1">
    <source>
        <dbReference type="ARBA" id="ARBA00022603"/>
    </source>
</evidence>
<dbReference type="GO" id="GO:0008757">
    <property type="term" value="F:S-adenosylmethionine-dependent methyltransferase activity"/>
    <property type="evidence" value="ECO:0007669"/>
    <property type="project" value="TreeGrafter"/>
</dbReference>
<comment type="caution">
    <text evidence="4">The sequence shown here is derived from an EMBL/GenBank/DDBJ whole genome shotgun (WGS) entry which is preliminary data.</text>
</comment>
<proteinExistence type="predicted"/>
<dbReference type="EMBL" id="QGDO01000001">
    <property type="protein sequence ID" value="PWJ44462.1"/>
    <property type="molecule type" value="Genomic_DNA"/>
</dbReference>
<name>A0A315ZGJ6_SEDFL</name>
<evidence type="ECO:0000256" key="3">
    <source>
        <dbReference type="ARBA" id="ARBA00022691"/>
    </source>
</evidence>
<dbReference type="InterPro" id="IPR029063">
    <property type="entry name" value="SAM-dependent_MTases_sf"/>
</dbReference>
<accession>A0A315ZGJ6</accession>
<dbReference type="SUPFAM" id="SSF53335">
    <property type="entry name" value="S-adenosyl-L-methionine-dependent methyltransferases"/>
    <property type="match status" value="1"/>
</dbReference>
<protein>
    <submittedName>
        <fullName evidence="4">Putative O-methyltransferase YrrM</fullName>
    </submittedName>
</protein>
<keyword evidence="1 4" id="KW-0489">Methyltransferase</keyword>
<evidence type="ECO:0000313" key="5">
    <source>
        <dbReference type="Proteomes" id="UP000245535"/>
    </source>
</evidence>
<keyword evidence="5" id="KW-1185">Reference proteome</keyword>
<evidence type="ECO:0000313" key="4">
    <source>
        <dbReference type="EMBL" id="PWJ44462.1"/>
    </source>
</evidence>
<sequence length="213" mass="24316">MNTLANKALEKYVDDHTSLQDEVLRKLERETYLKVTQAHMVSGHLQGQLLTILARSMNAKRILEIGTFTGYSGICLARGLSEGGKLYTLEVNEELEEMIRKYFEEAKLSDKLDLRFGNALDILPEIDDTLDLVFIDADKGNYDKYFELVIDKVRTGGLIIADNVIWKGKVYDENANDKKTQVIRDFNKKVQDDPRVENVFLPIRDGLLIACKK</sequence>
<dbReference type="InterPro" id="IPR050362">
    <property type="entry name" value="Cation-dep_OMT"/>
</dbReference>
<gene>
    <name evidence="4" type="ORF">BC781_101833</name>
</gene>
<keyword evidence="2 4" id="KW-0808">Transferase</keyword>
<dbReference type="Pfam" id="PF01596">
    <property type="entry name" value="Methyltransf_3"/>
    <property type="match status" value="1"/>
</dbReference>
<dbReference type="Proteomes" id="UP000245535">
    <property type="component" value="Unassembled WGS sequence"/>
</dbReference>
<dbReference type="InterPro" id="IPR002935">
    <property type="entry name" value="SAM_O-MeTrfase"/>
</dbReference>
<dbReference type="GO" id="GO:0032259">
    <property type="term" value="P:methylation"/>
    <property type="evidence" value="ECO:0007669"/>
    <property type="project" value="UniProtKB-KW"/>
</dbReference>
<dbReference type="OrthoDB" id="9799672at2"/>
<dbReference type="PROSITE" id="PS51682">
    <property type="entry name" value="SAM_OMT_I"/>
    <property type="match status" value="1"/>
</dbReference>
<evidence type="ECO:0000256" key="2">
    <source>
        <dbReference type="ARBA" id="ARBA00022679"/>
    </source>
</evidence>